<comment type="similarity">
    <text evidence="9">Belongs to the auxin efflux carrier (TC 2.A.69.2) family.</text>
</comment>
<dbReference type="Pfam" id="PF03547">
    <property type="entry name" value="Mem_trans"/>
    <property type="match status" value="1"/>
</dbReference>
<evidence type="ECO:0000256" key="3">
    <source>
        <dbReference type="ARBA" id="ARBA00022692"/>
    </source>
</evidence>
<dbReference type="AlphaFoldDB" id="A0A151SKJ5"/>
<dbReference type="OMA" id="MGSIYIW"/>
<evidence type="ECO:0000256" key="5">
    <source>
        <dbReference type="ARBA" id="ARBA00022989"/>
    </source>
</evidence>
<organism evidence="11 12">
    <name type="scientific">Cajanus cajan</name>
    <name type="common">Pigeon pea</name>
    <name type="synonym">Cajanus indicus</name>
    <dbReference type="NCBI Taxonomy" id="3821"/>
    <lineage>
        <taxon>Eukaryota</taxon>
        <taxon>Viridiplantae</taxon>
        <taxon>Streptophyta</taxon>
        <taxon>Embryophyta</taxon>
        <taxon>Tracheophyta</taxon>
        <taxon>Spermatophyta</taxon>
        <taxon>Magnoliopsida</taxon>
        <taxon>eudicotyledons</taxon>
        <taxon>Gunneridae</taxon>
        <taxon>Pentapetalae</taxon>
        <taxon>rosids</taxon>
        <taxon>fabids</taxon>
        <taxon>Fabales</taxon>
        <taxon>Fabaceae</taxon>
        <taxon>Papilionoideae</taxon>
        <taxon>50 kb inversion clade</taxon>
        <taxon>NPAAA clade</taxon>
        <taxon>indigoferoid/millettioid clade</taxon>
        <taxon>Phaseoleae</taxon>
        <taxon>Cajanus</taxon>
    </lineage>
</organism>
<evidence type="ECO:0000256" key="6">
    <source>
        <dbReference type="ARBA" id="ARBA00023136"/>
    </source>
</evidence>
<dbReference type="PANTHER" id="PTHR31651:SF21">
    <property type="entry name" value="AUXIN EFFLUX CARRIER FAMILY PROTEIN"/>
    <property type="match status" value="1"/>
</dbReference>
<keyword evidence="6 10" id="KW-0472">Membrane</keyword>
<protein>
    <recommendedName>
        <fullName evidence="13">Transporter C5D6.04</fullName>
    </recommendedName>
</protein>
<dbReference type="EMBL" id="CM003613">
    <property type="protein sequence ID" value="KYP55293.1"/>
    <property type="molecule type" value="Genomic_DNA"/>
</dbReference>
<evidence type="ECO:0000313" key="11">
    <source>
        <dbReference type="EMBL" id="KYP55293.1"/>
    </source>
</evidence>
<dbReference type="InterPro" id="IPR004776">
    <property type="entry name" value="Mem_transp_PIN-like"/>
</dbReference>
<dbReference type="Proteomes" id="UP000075243">
    <property type="component" value="Chromosome 11"/>
</dbReference>
<accession>A0A151SKJ5</accession>
<feature type="transmembrane region" description="Helical" evidence="10">
    <location>
        <begin position="73"/>
        <end position="94"/>
    </location>
</feature>
<comment type="subcellular location">
    <subcellularLocation>
        <location evidence="1">Endoplasmic reticulum membrane</location>
        <topology evidence="1">Multi-pass membrane protein</topology>
    </subcellularLocation>
</comment>
<proteinExistence type="inferred from homology"/>
<keyword evidence="2" id="KW-0813">Transport</keyword>
<dbReference type="InterPro" id="IPR045033">
    <property type="entry name" value="PILS1/3/4/5/7"/>
</dbReference>
<keyword evidence="5 10" id="KW-1133">Transmembrane helix</keyword>
<sequence length="430" mass="46811">MGFLELFTVASMPVIKVLMITAVGLFLALDNVNLLGKDARIQVNHLVHYVFNPALVGGNLADTITFENVVSLWFMPVNILLTFIIGSALGWILVKLTRPPKHLEGLILGVCSAGNLGNLPIIIIPAICKDKGSPFGDSDVCYRYGMAYASLSMAVGAVYIWTYVYNIMRVSASIVRKEDYRTSSFKLEASGEILELLQDEETSEPKTPAKDKMDDAYTVLLSSNESEDKVKVPITVKIKQLFGKLLVNSSFRAIFSPATIGAIVGFIIGVVPQIRKLMIGSDAPLHVVEDSATMLGDFISLQYLITCSEAAVPVITLIMGANLLKGNSLKGANTSFWTIIGIIAVRYIFLPILGILVIKGVTQLGLVQPDPLYQFILLLQYALPPAMAIGTIAQLFGAGESECSIIMLWTYVLASVAVTLWSTYFMWIVA</sequence>
<dbReference type="STRING" id="3821.A0A151SKJ5"/>
<evidence type="ECO:0000256" key="8">
    <source>
        <dbReference type="ARBA" id="ARBA00025100"/>
    </source>
</evidence>
<dbReference type="Gramene" id="C.cajan_01466.t">
    <property type="protein sequence ID" value="C.cajan_01466.t"/>
    <property type="gene ID" value="C.cajan_01466"/>
</dbReference>
<feature type="transmembrane region" description="Helical" evidence="10">
    <location>
        <begin position="6"/>
        <end position="29"/>
    </location>
</feature>
<dbReference type="PANTHER" id="PTHR31651">
    <property type="match status" value="1"/>
</dbReference>
<name>A0A151SKJ5_CAJCA</name>
<evidence type="ECO:0000256" key="9">
    <source>
        <dbReference type="ARBA" id="ARBA00025752"/>
    </source>
</evidence>
<evidence type="ECO:0000256" key="2">
    <source>
        <dbReference type="ARBA" id="ARBA00022448"/>
    </source>
</evidence>
<feature type="transmembrane region" description="Helical" evidence="10">
    <location>
        <begin position="106"/>
        <end position="127"/>
    </location>
</feature>
<dbReference type="GO" id="GO:0080162">
    <property type="term" value="P:endoplasmic reticulum to cytosol auxin transport"/>
    <property type="evidence" value="ECO:0007669"/>
    <property type="project" value="InterPro"/>
</dbReference>
<comment type="function">
    <text evidence="8">Involved in cellular auxin homeostasis by regulating auxin metabolism. Regulates intracellular auxin accumulation at the endoplasmic reticulum and thus auxin availability for nuclear auxin signaling.</text>
</comment>
<evidence type="ECO:0000256" key="10">
    <source>
        <dbReference type="SAM" id="Phobius"/>
    </source>
</evidence>
<evidence type="ECO:0000313" key="12">
    <source>
        <dbReference type="Proteomes" id="UP000075243"/>
    </source>
</evidence>
<keyword evidence="4" id="KW-0256">Endoplasmic reticulum</keyword>
<keyword evidence="7" id="KW-0927">Auxin signaling pathway</keyword>
<feature type="transmembrane region" description="Helical" evidence="10">
    <location>
        <begin position="303"/>
        <end position="324"/>
    </location>
</feature>
<feature type="transmembrane region" description="Helical" evidence="10">
    <location>
        <begin position="378"/>
        <end position="396"/>
    </location>
</feature>
<evidence type="ECO:0000256" key="7">
    <source>
        <dbReference type="ARBA" id="ARBA00023294"/>
    </source>
</evidence>
<keyword evidence="3 10" id="KW-0812">Transmembrane</keyword>
<keyword evidence="12" id="KW-1185">Reference proteome</keyword>
<dbReference type="GO" id="GO:0005789">
    <property type="term" value="C:endoplasmic reticulum membrane"/>
    <property type="evidence" value="ECO:0007669"/>
    <property type="project" value="UniProtKB-SubCell"/>
</dbReference>
<feature type="transmembrane region" description="Helical" evidence="10">
    <location>
        <begin position="254"/>
        <end position="274"/>
    </location>
</feature>
<reference evidence="11 12" key="1">
    <citation type="journal article" date="2012" name="Nat. Biotechnol.">
        <title>Draft genome sequence of pigeonpea (Cajanus cajan), an orphan legume crop of resource-poor farmers.</title>
        <authorList>
            <person name="Varshney R.K."/>
            <person name="Chen W."/>
            <person name="Li Y."/>
            <person name="Bharti A.K."/>
            <person name="Saxena R.K."/>
            <person name="Schlueter J.A."/>
            <person name="Donoghue M.T."/>
            <person name="Azam S."/>
            <person name="Fan G."/>
            <person name="Whaley A.M."/>
            <person name="Farmer A.D."/>
            <person name="Sheridan J."/>
            <person name="Iwata A."/>
            <person name="Tuteja R."/>
            <person name="Penmetsa R.V."/>
            <person name="Wu W."/>
            <person name="Upadhyaya H.D."/>
            <person name="Yang S.P."/>
            <person name="Shah T."/>
            <person name="Saxena K.B."/>
            <person name="Michael T."/>
            <person name="McCombie W.R."/>
            <person name="Yang B."/>
            <person name="Zhang G."/>
            <person name="Yang H."/>
            <person name="Wang J."/>
            <person name="Spillane C."/>
            <person name="Cook D.R."/>
            <person name="May G.D."/>
            <person name="Xu X."/>
            <person name="Jackson S.A."/>
        </authorList>
    </citation>
    <scope>NUCLEOTIDE SEQUENCE [LARGE SCALE GENOMIC DNA]</scope>
    <source>
        <strain evidence="12">cv. Asha</strain>
    </source>
</reference>
<feature type="transmembrane region" description="Helical" evidence="10">
    <location>
        <begin position="408"/>
        <end position="429"/>
    </location>
</feature>
<evidence type="ECO:0000256" key="1">
    <source>
        <dbReference type="ARBA" id="ARBA00004477"/>
    </source>
</evidence>
<gene>
    <name evidence="11" type="ORF">KK1_001502</name>
</gene>
<dbReference type="GO" id="GO:0009734">
    <property type="term" value="P:auxin-activated signaling pathway"/>
    <property type="evidence" value="ECO:0007669"/>
    <property type="project" value="UniProtKB-KW"/>
</dbReference>
<evidence type="ECO:0000256" key="4">
    <source>
        <dbReference type="ARBA" id="ARBA00022824"/>
    </source>
</evidence>
<feature type="transmembrane region" description="Helical" evidence="10">
    <location>
        <begin position="147"/>
        <end position="168"/>
    </location>
</feature>
<evidence type="ECO:0008006" key="13">
    <source>
        <dbReference type="Google" id="ProtNLM"/>
    </source>
</evidence>
<feature type="transmembrane region" description="Helical" evidence="10">
    <location>
        <begin position="336"/>
        <end position="358"/>
    </location>
</feature>